<evidence type="ECO:0000256" key="3">
    <source>
        <dbReference type="ARBA" id="ARBA00023274"/>
    </source>
</evidence>
<dbReference type="InterPro" id="IPR002359">
    <property type="entry name" value="Ribosomal_uL6_CS2"/>
</dbReference>
<keyword evidence="2 6" id="KW-0689">Ribosomal protein</keyword>
<organism evidence="6 7">
    <name type="scientific">Olpidium bornovanus</name>
    <dbReference type="NCBI Taxonomy" id="278681"/>
    <lineage>
        <taxon>Eukaryota</taxon>
        <taxon>Fungi</taxon>
        <taxon>Fungi incertae sedis</taxon>
        <taxon>Olpidiomycota</taxon>
        <taxon>Olpidiomycotina</taxon>
        <taxon>Olpidiomycetes</taxon>
        <taxon>Olpidiales</taxon>
        <taxon>Olpidiaceae</taxon>
        <taxon>Olpidium</taxon>
    </lineage>
</organism>
<dbReference type="Pfam" id="PF00347">
    <property type="entry name" value="Ribosomal_L6"/>
    <property type="match status" value="2"/>
</dbReference>
<dbReference type="EMBL" id="JAEFCI010010420">
    <property type="protein sequence ID" value="KAG5457224.1"/>
    <property type="molecule type" value="Genomic_DNA"/>
</dbReference>
<feature type="domain" description="Large ribosomal subunit protein uL6 alpha-beta" evidence="5">
    <location>
        <begin position="49"/>
        <end position="121"/>
    </location>
</feature>
<dbReference type="GO" id="GO:0002181">
    <property type="term" value="P:cytoplasmic translation"/>
    <property type="evidence" value="ECO:0007669"/>
    <property type="project" value="TreeGrafter"/>
</dbReference>
<evidence type="ECO:0000313" key="7">
    <source>
        <dbReference type="Proteomes" id="UP000673691"/>
    </source>
</evidence>
<accession>A0A8H8DG02</accession>
<reference evidence="6 7" key="1">
    <citation type="journal article" name="Sci. Rep.">
        <title>Genome-scale phylogenetic analyses confirm Olpidium as the closest living zoosporic fungus to the non-flagellated, terrestrial fungi.</title>
        <authorList>
            <person name="Chang Y."/>
            <person name="Rochon D."/>
            <person name="Sekimoto S."/>
            <person name="Wang Y."/>
            <person name="Chovatia M."/>
            <person name="Sandor L."/>
            <person name="Salamov A."/>
            <person name="Grigoriev I.V."/>
            <person name="Stajich J.E."/>
            <person name="Spatafora J.W."/>
        </authorList>
    </citation>
    <scope>NUCLEOTIDE SEQUENCE [LARGE SCALE GENOMIC DNA]</scope>
    <source>
        <strain evidence="6">S191</strain>
    </source>
</reference>
<dbReference type="GO" id="GO:0022625">
    <property type="term" value="C:cytosolic large ribosomal subunit"/>
    <property type="evidence" value="ECO:0007669"/>
    <property type="project" value="TreeGrafter"/>
</dbReference>
<dbReference type="PROSITE" id="PS00700">
    <property type="entry name" value="RIBOSOMAL_L6_2"/>
    <property type="match status" value="1"/>
</dbReference>
<dbReference type="OrthoDB" id="10252633at2759"/>
<feature type="region of interest" description="Disordered" evidence="4">
    <location>
        <begin position="1"/>
        <end position="33"/>
    </location>
</feature>
<dbReference type="GO" id="GO:0003735">
    <property type="term" value="F:structural constituent of ribosome"/>
    <property type="evidence" value="ECO:0007669"/>
    <property type="project" value="InterPro"/>
</dbReference>
<evidence type="ECO:0000256" key="1">
    <source>
        <dbReference type="ARBA" id="ARBA00009356"/>
    </source>
</evidence>
<keyword evidence="3" id="KW-0687">Ribonucleoprotein</keyword>
<keyword evidence="7" id="KW-1185">Reference proteome</keyword>
<dbReference type="InterPro" id="IPR036789">
    <property type="entry name" value="Ribosomal_uL6-like_a/b-dom_sf"/>
</dbReference>
<dbReference type="SUPFAM" id="SSF56053">
    <property type="entry name" value="Ribosomal protein L6"/>
    <property type="match status" value="2"/>
</dbReference>
<feature type="non-terminal residue" evidence="6">
    <location>
        <position position="1"/>
    </location>
</feature>
<protein>
    <submittedName>
        <fullName evidence="6">60S ribosomal protein L9</fullName>
    </submittedName>
</protein>
<dbReference type="PANTHER" id="PTHR11655">
    <property type="entry name" value="60S/50S RIBOSOMAL PROTEIN L6/L9"/>
    <property type="match status" value="1"/>
</dbReference>
<dbReference type="FunFam" id="3.90.930.12:FF:000004">
    <property type="entry name" value="60S ribosomal protein L9"/>
    <property type="match status" value="1"/>
</dbReference>
<dbReference type="Proteomes" id="UP000673691">
    <property type="component" value="Unassembled WGS sequence"/>
</dbReference>
<evidence type="ECO:0000256" key="4">
    <source>
        <dbReference type="SAM" id="MobiDB-lite"/>
    </source>
</evidence>
<dbReference type="InterPro" id="IPR020040">
    <property type="entry name" value="Ribosomal_uL6_a/b-dom"/>
</dbReference>
<evidence type="ECO:0000313" key="6">
    <source>
        <dbReference type="EMBL" id="KAG5457224.1"/>
    </source>
</evidence>
<dbReference type="Gene3D" id="3.90.930.12">
    <property type="entry name" value="Ribosomal protein L6, alpha-beta domain"/>
    <property type="match status" value="2"/>
</dbReference>
<evidence type="ECO:0000259" key="5">
    <source>
        <dbReference type="Pfam" id="PF00347"/>
    </source>
</evidence>
<feature type="domain" description="Large ribosomal subunit protein uL6 alpha-beta" evidence="5">
    <location>
        <begin position="133"/>
        <end position="210"/>
    </location>
</feature>
<comment type="caution">
    <text evidence="6">The sequence shown here is derived from an EMBL/GenBank/DDBJ whole genome shotgun (WGS) entry which is preliminary data.</text>
</comment>
<sequence>ARKKEKRRASSGWAPLPPHRLSHPPRPPHRKKEKEVIMRDTFKDESVAIPADVTVDVKARRIRVKGPRGTLTKDLHHLDMEILKKGKSVQFQVWHGKRKHVACLRTARSLVQNLITGVTKGFEFRMRYVYAHFPINVVVNNDHVEIRNFLGEKIVRRIALREGVTCEISNDVKDELILRGNSLENVSQTAADIQQSTSVKRKDIRKFLDGIYVSKKGTLVE</sequence>
<comment type="similarity">
    <text evidence="1">Belongs to the universal ribosomal protein uL6 family.</text>
</comment>
<dbReference type="AlphaFoldDB" id="A0A8H8DG02"/>
<dbReference type="FunFam" id="3.90.930.12:FF:000003">
    <property type="entry name" value="60S ribosomal protein L9"/>
    <property type="match status" value="1"/>
</dbReference>
<proteinExistence type="inferred from homology"/>
<name>A0A8H8DG02_9FUNG</name>
<dbReference type="InterPro" id="IPR000702">
    <property type="entry name" value="Ribosomal_uL6-like"/>
</dbReference>
<dbReference type="PANTHER" id="PTHR11655:SF16">
    <property type="entry name" value="60S RIBOSOMAL PROTEIN L9"/>
    <property type="match status" value="1"/>
</dbReference>
<evidence type="ECO:0000256" key="2">
    <source>
        <dbReference type="ARBA" id="ARBA00022980"/>
    </source>
</evidence>
<gene>
    <name evidence="6" type="ORF">BJ554DRAFT_2818</name>
</gene>
<feature type="compositionally biased region" description="Basic residues" evidence="4">
    <location>
        <begin position="20"/>
        <end position="32"/>
    </location>
</feature>
<dbReference type="GO" id="GO:0019843">
    <property type="term" value="F:rRNA binding"/>
    <property type="evidence" value="ECO:0007669"/>
    <property type="project" value="InterPro"/>
</dbReference>